<evidence type="ECO:0000313" key="3">
    <source>
        <dbReference type="Proteomes" id="UP000734854"/>
    </source>
</evidence>
<accession>A0A8J5GG84</accession>
<organism evidence="2 3">
    <name type="scientific">Zingiber officinale</name>
    <name type="common">Ginger</name>
    <name type="synonym">Amomum zingiber</name>
    <dbReference type="NCBI Taxonomy" id="94328"/>
    <lineage>
        <taxon>Eukaryota</taxon>
        <taxon>Viridiplantae</taxon>
        <taxon>Streptophyta</taxon>
        <taxon>Embryophyta</taxon>
        <taxon>Tracheophyta</taxon>
        <taxon>Spermatophyta</taxon>
        <taxon>Magnoliopsida</taxon>
        <taxon>Liliopsida</taxon>
        <taxon>Zingiberales</taxon>
        <taxon>Zingiberaceae</taxon>
        <taxon>Zingiber</taxon>
    </lineage>
</organism>
<dbReference type="AlphaFoldDB" id="A0A8J5GG84"/>
<reference evidence="2 3" key="1">
    <citation type="submission" date="2020-08" db="EMBL/GenBank/DDBJ databases">
        <title>Plant Genome Project.</title>
        <authorList>
            <person name="Zhang R.-G."/>
        </authorList>
    </citation>
    <scope>NUCLEOTIDE SEQUENCE [LARGE SCALE GENOMIC DNA]</scope>
    <source>
        <tissue evidence="2">Rhizome</tissue>
    </source>
</reference>
<keyword evidence="3" id="KW-1185">Reference proteome</keyword>
<sequence>MDNICLSLPRDTSGSSSASDMVARFRIRSQCPQRIARVRWRLDGSQSPTERSVGDHEVEGGRSAAISEENNEEKDWAEYLGDQQCVNDIVVPSYNTVEVFHINPHGLNIVAAVHDPYKRVVRGLASIPCYNLRTSLAGVNCNLIDRSRKARRMVYKVEEQSKFRRQKSIKKGEAQQQETIMRLKKDCKFKKRGFSEEQVAISSAMLLIACIACSPPS</sequence>
<protein>
    <submittedName>
        <fullName evidence="2">Uncharacterized protein</fullName>
    </submittedName>
</protein>
<dbReference type="EMBL" id="JACMSC010000010">
    <property type="protein sequence ID" value="KAG6505265.1"/>
    <property type="molecule type" value="Genomic_DNA"/>
</dbReference>
<dbReference type="Proteomes" id="UP000734854">
    <property type="component" value="Unassembled WGS sequence"/>
</dbReference>
<evidence type="ECO:0000313" key="2">
    <source>
        <dbReference type="EMBL" id="KAG6505265.1"/>
    </source>
</evidence>
<evidence type="ECO:0000256" key="1">
    <source>
        <dbReference type="SAM" id="MobiDB-lite"/>
    </source>
</evidence>
<proteinExistence type="predicted"/>
<dbReference type="PANTHER" id="PTHR38398">
    <property type="entry name" value="EXPRESSED PROTEIN"/>
    <property type="match status" value="1"/>
</dbReference>
<dbReference type="PANTHER" id="PTHR38398:SF1">
    <property type="entry name" value="EXPRESSED PROTEIN"/>
    <property type="match status" value="1"/>
</dbReference>
<comment type="caution">
    <text evidence="2">The sequence shown here is derived from an EMBL/GenBank/DDBJ whole genome shotgun (WGS) entry which is preliminary data.</text>
</comment>
<name>A0A8J5GG84_ZINOF</name>
<gene>
    <name evidence="2" type="ORF">ZIOFF_037619</name>
</gene>
<feature type="region of interest" description="Disordered" evidence="1">
    <location>
        <begin position="43"/>
        <end position="62"/>
    </location>
</feature>